<evidence type="ECO:0000256" key="3">
    <source>
        <dbReference type="ARBA" id="ARBA00023004"/>
    </source>
</evidence>
<evidence type="ECO:0000259" key="5">
    <source>
        <dbReference type="PROSITE" id="PS51379"/>
    </source>
</evidence>
<dbReference type="AlphaFoldDB" id="A0A7J3SLB7"/>
<keyword evidence="3" id="KW-0408">Iron</keyword>
<evidence type="ECO:0000313" key="6">
    <source>
        <dbReference type="EMBL" id="HGZ60374.1"/>
    </source>
</evidence>
<dbReference type="PROSITE" id="PS51379">
    <property type="entry name" value="4FE4S_FER_2"/>
    <property type="match status" value="2"/>
</dbReference>
<feature type="domain" description="4Fe-4S ferredoxin-type" evidence="5">
    <location>
        <begin position="87"/>
        <end position="116"/>
    </location>
</feature>
<proteinExistence type="predicted"/>
<dbReference type="Pfam" id="PF12838">
    <property type="entry name" value="Fer4_7"/>
    <property type="match status" value="1"/>
</dbReference>
<dbReference type="GO" id="GO:0046872">
    <property type="term" value="F:metal ion binding"/>
    <property type="evidence" value="ECO:0007669"/>
    <property type="project" value="UniProtKB-KW"/>
</dbReference>
<dbReference type="InterPro" id="IPR017896">
    <property type="entry name" value="4Fe4S_Fe-S-bd"/>
</dbReference>
<keyword evidence="1" id="KW-0004">4Fe-4S</keyword>
<dbReference type="PROSITE" id="PS00198">
    <property type="entry name" value="4FE4S_FER_1"/>
    <property type="match status" value="1"/>
</dbReference>
<evidence type="ECO:0000256" key="4">
    <source>
        <dbReference type="ARBA" id="ARBA00023014"/>
    </source>
</evidence>
<dbReference type="GO" id="GO:0016020">
    <property type="term" value="C:membrane"/>
    <property type="evidence" value="ECO:0007669"/>
    <property type="project" value="InterPro"/>
</dbReference>
<reference evidence="6" key="1">
    <citation type="journal article" date="2020" name="mSystems">
        <title>Genome- and Community-Level Interaction Insights into Carbon Utilization and Element Cycling Functions of Hydrothermarchaeota in Hydrothermal Sediment.</title>
        <authorList>
            <person name="Zhou Z."/>
            <person name="Liu Y."/>
            <person name="Xu W."/>
            <person name="Pan J."/>
            <person name="Luo Z.H."/>
            <person name="Li M."/>
        </authorList>
    </citation>
    <scope>NUCLEOTIDE SEQUENCE [LARGE SCALE GENOMIC DNA]</scope>
    <source>
        <strain evidence="6">SpSt-885</strain>
    </source>
</reference>
<organism evidence="6">
    <name type="scientific">Fervidicoccus fontis</name>
    <dbReference type="NCBI Taxonomy" id="683846"/>
    <lineage>
        <taxon>Archaea</taxon>
        <taxon>Thermoproteota</taxon>
        <taxon>Thermoprotei</taxon>
        <taxon>Fervidicoccales</taxon>
        <taxon>Fervidicoccaceae</taxon>
        <taxon>Fervidicoccus</taxon>
    </lineage>
</organism>
<gene>
    <name evidence="6" type="ORF">ENW83_04120</name>
</gene>
<protein>
    <submittedName>
        <fullName evidence="6">4Fe-4S dicluster domain-containing protein</fullName>
    </submittedName>
</protein>
<dbReference type="GO" id="GO:0016651">
    <property type="term" value="F:oxidoreductase activity, acting on NAD(P)H"/>
    <property type="evidence" value="ECO:0007669"/>
    <property type="project" value="InterPro"/>
</dbReference>
<dbReference type="PANTHER" id="PTHR10849">
    <property type="entry name" value="NADH DEHYDROGENASE UBIQUINONE IRON-SULFUR PROTEIN 8, MITOCHONDRIAL"/>
    <property type="match status" value="1"/>
</dbReference>
<dbReference type="Gene3D" id="3.30.70.3270">
    <property type="match status" value="1"/>
</dbReference>
<dbReference type="InterPro" id="IPR010226">
    <property type="entry name" value="NADH_quinone_OxRdtase_chainI"/>
</dbReference>
<dbReference type="GO" id="GO:0051539">
    <property type="term" value="F:4 iron, 4 sulfur cluster binding"/>
    <property type="evidence" value="ECO:0007669"/>
    <property type="project" value="UniProtKB-KW"/>
</dbReference>
<evidence type="ECO:0000256" key="2">
    <source>
        <dbReference type="ARBA" id="ARBA00022723"/>
    </source>
</evidence>
<feature type="domain" description="4Fe-4S ferredoxin-type" evidence="5">
    <location>
        <begin position="45"/>
        <end position="74"/>
    </location>
</feature>
<name>A0A7J3SLB7_9CREN</name>
<keyword evidence="2" id="KW-0479">Metal-binding</keyword>
<accession>A0A7J3SLB7</accession>
<comment type="caution">
    <text evidence="6">The sequence shown here is derived from an EMBL/GenBank/DDBJ whole genome shotgun (WGS) entry which is preliminary data.</text>
</comment>
<sequence length="125" mass="13669">MEDGIMVEKKSSLRTWFEALENLFSSPDTLPPEEAEKAFNGSSRGIPVLVPEKCIGCSLCALSCPSQAITMVPGGKKTIGNKLVEVKNPSFDYSKCIYCGLCAQVCKQNAIEMRTDLPPIIIIKR</sequence>
<keyword evidence="4" id="KW-0411">Iron-sulfur</keyword>
<dbReference type="InterPro" id="IPR017900">
    <property type="entry name" value="4Fe4S_Fe_S_CS"/>
</dbReference>
<dbReference type="SUPFAM" id="SSF54862">
    <property type="entry name" value="4Fe-4S ferredoxins"/>
    <property type="match status" value="1"/>
</dbReference>
<evidence type="ECO:0000256" key="1">
    <source>
        <dbReference type="ARBA" id="ARBA00022485"/>
    </source>
</evidence>
<dbReference type="EMBL" id="DTLS01000118">
    <property type="protein sequence ID" value="HGZ60374.1"/>
    <property type="molecule type" value="Genomic_DNA"/>
</dbReference>